<evidence type="ECO:0000313" key="2">
    <source>
        <dbReference type="EMBL" id="SVC40039.1"/>
    </source>
</evidence>
<gene>
    <name evidence="2" type="ORF">METZ01_LOCUS292893</name>
</gene>
<organism evidence="2">
    <name type="scientific">marine metagenome</name>
    <dbReference type="NCBI Taxonomy" id="408172"/>
    <lineage>
        <taxon>unclassified sequences</taxon>
        <taxon>metagenomes</taxon>
        <taxon>ecological metagenomes</taxon>
    </lineage>
</organism>
<accession>A0A382LTI8</accession>
<dbReference type="EMBL" id="UINC01089175">
    <property type="protein sequence ID" value="SVC40039.1"/>
    <property type="molecule type" value="Genomic_DNA"/>
</dbReference>
<reference evidence="2" key="1">
    <citation type="submission" date="2018-05" db="EMBL/GenBank/DDBJ databases">
        <authorList>
            <person name="Lanie J.A."/>
            <person name="Ng W.-L."/>
            <person name="Kazmierczak K.M."/>
            <person name="Andrzejewski T.M."/>
            <person name="Davidsen T.M."/>
            <person name="Wayne K.J."/>
            <person name="Tettelin H."/>
            <person name="Glass J.I."/>
            <person name="Rusch D."/>
            <person name="Podicherti R."/>
            <person name="Tsui H.-C.T."/>
            <person name="Winkler M.E."/>
        </authorList>
    </citation>
    <scope>NUCLEOTIDE SEQUENCE</scope>
</reference>
<feature type="domain" description="Lcl C-terminal" evidence="1">
    <location>
        <begin position="52"/>
        <end position="177"/>
    </location>
</feature>
<evidence type="ECO:0000259" key="1">
    <source>
        <dbReference type="Pfam" id="PF07603"/>
    </source>
</evidence>
<dbReference type="InterPro" id="IPR011460">
    <property type="entry name" value="Lcl_C"/>
</dbReference>
<dbReference type="AlphaFoldDB" id="A0A382LTI8"/>
<sequence>MQLGSRFLMILTKWLIVVAFSVSTASVVNSETGKIKPAKISSDQRYAKFLDGTILDKKNNLMWMSHDYWQMEHKWVNWYTANEYAQRMNNKKFAGYNDWRLPSVKEASLLYERRKRNTDKDGDKIFIDSIFPKGSGWSTWTNEHKQNKALVVSFKDEGGKSFQDKVTATDAFLRLVRRAPTK</sequence>
<protein>
    <recommendedName>
        <fullName evidence="1">Lcl C-terminal domain-containing protein</fullName>
    </recommendedName>
</protein>
<proteinExistence type="predicted"/>
<dbReference type="Pfam" id="PF07603">
    <property type="entry name" value="Lcl_C"/>
    <property type="match status" value="1"/>
</dbReference>
<name>A0A382LTI8_9ZZZZ</name>